<organism evidence="1 2">
    <name type="scientific">Meloidogyne enterolobii</name>
    <name type="common">Root-knot nematode worm</name>
    <name type="synonym">Meloidogyne mayaguensis</name>
    <dbReference type="NCBI Taxonomy" id="390850"/>
    <lineage>
        <taxon>Eukaryota</taxon>
        <taxon>Metazoa</taxon>
        <taxon>Ecdysozoa</taxon>
        <taxon>Nematoda</taxon>
        <taxon>Chromadorea</taxon>
        <taxon>Rhabditida</taxon>
        <taxon>Tylenchina</taxon>
        <taxon>Tylenchomorpha</taxon>
        <taxon>Tylenchoidea</taxon>
        <taxon>Meloidogynidae</taxon>
        <taxon>Meloidogyninae</taxon>
        <taxon>Meloidogyne</taxon>
    </lineage>
</organism>
<dbReference type="EMBL" id="CAVMJV010000078">
    <property type="protein sequence ID" value="CAK5089604.1"/>
    <property type="molecule type" value="Genomic_DNA"/>
</dbReference>
<sequence length="64" mass="7015">MSNVSLNTAREAASLLDTTDARAEEGTITLYQAEQVNTAILVASESAEFHDEVEEKNICEKIQD</sequence>
<reference evidence="1" key="1">
    <citation type="submission" date="2023-11" db="EMBL/GenBank/DDBJ databases">
        <authorList>
            <person name="Poullet M."/>
        </authorList>
    </citation>
    <scope>NUCLEOTIDE SEQUENCE</scope>
    <source>
        <strain evidence="1">E1834</strain>
    </source>
</reference>
<name>A0ACB1AEA6_MELEN</name>
<evidence type="ECO:0000313" key="2">
    <source>
        <dbReference type="Proteomes" id="UP001497535"/>
    </source>
</evidence>
<accession>A0ACB1AEA6</accession>
<gene>
    <name evidence="1" type="ORF">MENTE1834_LOCUS37327</name>
</gene>
<proteinExistence type="predicted"/>
<protein>
    <submittedName>
        <fullName evidence="1">Uncharacterized protein</fullName>
    </submittedName>
</protein>
<evidence type="ECO:0000313" key="1">
    <source>
        <dbReference type="EMBL" id="CAK5089604.1"/>
    </source>
</evidence>
<dbReference type="Proteomes" id="UP001497535">
    <property type="component" value="Unassembled WGS sequence"/>
</dbReference>
<comment type="caution">
    <text evidence="1">The sequence shown here is derived from an EMBL/GenBank/DDBJ whole genome shotgun (WGS) entry which is preliminary data.</text>
</comment>
<keyword evidence="2" id="KW-1185">Reference proteome</keyword>